<reference evidence="1 2" key="1">
    <citation type="submission" date="2020-07" db="EMBL/GenBank/DDBJ databases">
        <authorList>
            <person name="Feng X."/>
        </authorList>
    </citation>
    <scope>NUCLEOTIDE SEQUENCE [LARGE SCALE GENOMIC DNA]</scope>
    <source>
        <strain evidence="1 2">JCM31066</strain>
    </source>
</reference>
<dbReference type="RefSeq" id="WP_185675880.1">
    <property type="nucleotide sequence ID" value="NZ_JACHVB010000035.1"/>
</dbReference>
<proteinExistence type="predicted"/>
<name>A0A842HH78_9BACT</name>
<keyword evidence="2" id="KW-1185">Reference proteome</keyword>
<dbReference type="EMBL" id="JACHVB010000035">
    <property type="protein sequence ID" value="MBC2594914.1"/>
    <property type="molecule type" value="Genomic_DNA"/>
</dbReference>
<evidence type="ECO:0000313" key="1">
    <source>
        <dbReference type="EMBL" id="MBC2594914.1"/>
    </source>
</evidence>
<organism evidence="1 2">
    <name type="scientific">Ruficoccus amylovorans</name>
    <dbReference type="NCBI Taxonomy" id="1804625"/>
    <lineage>
        <taxon>Bacteria</taxon>
        <taxon>Pseudomonadati</taxon>
        <taxon>Verrucomicrobiota</taxon>
        <taxon>Opitutia</taxon>
        <taxon>Puniceicoccales</taxon>
        <taxon>Cerasicoccaceae</taxon>
        <taxon>Ruficoccus</taxon>
    </lineage>
</organism>
<accession>A0A842HH78</accession>
<gene>
    <name evidence="1" type="ORF">H5P28_11660</name>
</gene>
<dbReference type="Proteomes" id="UP000546464">
    <property type="component" value="Unassembled WGS sequence"/>
</dbReference>
<comment type="caution">
    <text evidence="1">The sequence shown here is derived from an EMBL/GenBank/DDBJ whole genome shotgun (WGS) entry which is preliminary data.</text>
</comment>
<dbReference type="AlphaFoldDB" id="A0A842HH78"/>
<protein>
    <submittedName>
        <fullName evidence="1">Uncharacterized protein</fullName>
    </submittedName>
</protein>
<evidence type="ECO:0000313" key="2">
    <source>
        <dbReference type="Proteomes" id="UP000546464"/>
    </source>
</evidence>
<sequence length="145" mass="15725">MKVIAIVEEGHNSTPNFIAEVGHTELEKFMDLFYGKMRAPKVGDIIDLGKGHDFHGDTCEALSKTEAFIESNKKVINGIMSGFSVLGHSAAKHLDYTAAKSARDKLLVELKKCIAHLEGQPDPEHITECLASAKAAVEECEGCQA</sequence>